<feature type="non-terminal residue" evidence="5">
    <location>
        <position position="1"/>
    </location>
</feature>
<evidence type="ECO:0000256" key="2">
    <source>
        <dbReference type="ARBA" id="ARBA00023295"/>
    </source>
</evidence>
<dbReference type="EMBL" id="KI632217">
    <property type="protein sequence ID" value="EYU22053.1"/>
    <property type="molecule type" value="Genomic_DNA"/>
</dbReference>
<evidence type="ECO:0000313" key="6">
    <source>
        <dbReference type="Proteomes" id="UP000030748"/>
    </source>
</evidence>
<accession>A0A022Q4B8</accession>
<dbReference type="GO" id="GO:0042546">
    <property type="term" value="P:cell wall biogenesis"/>
    <property type="evidence" value="ECO:0007669"/>
    <property type="project" value="InterPro"/>
</dbReference>
<dbReference type="PROSITE" id="PS51762">
    <property type="entry name" value="GH16_2"/>
    <property type="match status" value="1"/>
</dbReference>
<dbReference type="Pfam" id="PF00722">
    <property type="entry name" value="Glyco_hydro_16"/>
    <property type="match status" value="1"/>
</dbReference>
<dbReference type="Gene3D" id="2.60.120.200">
    <property type="match status" value="1"/>
</dbReference>
<evidence type="ECO:0000256" key="3">
    <source>
        <dbReference type="PIRSR" id="PIRSR005604-1"/>
    </source>
</evidence>
<evidence type="ECO:0000259" key="4">
    <source>
        <dbReference type="PROSITE" id="PS51762"/>
    </source>
</evidence>
<organism evidence="5 6">
    <name type="scientific">Erythranthe guttata</name>
    <name type="common">Yellow monkey flower</name>
    <name type="synonym">Mimulus guttatus</name>
    <dbReference type="NCBI Taxonomy" id="4155"/>
    <lineage>
        <taxon>Eukaryota</taxon>
        <taxon>Viridiplantae</taxon>
        <taxon>Streptophyta</taxon>
        <taxon>Embryophyta</taxon>
        <taxon>Tracheophyta</taxon>
        <taxon>Spermatophyta</taxon>
        <taxon>Magnoliopsida</taxon>
        <taxon>eudicotyledons</taxon>
        <taxon>Gunneridae</taxon>
        <taxon>Pentapetalae</taxon>
        <taxon>asterids</taxon>
        <taxon>lamiids</taxon>
        <taxon>Lamiales</taxon>
        <taxon>Phrymaceae</taxon>
        <taxon>Erythranthe</taxon>
    </lineage>
</organism>
<dbReference type="GO" id="GO:0004553">
    <property type="term" value="F:hydrolase activity, hydrolyzing O-glycosyl compounds"/>
    <property type="evidence" value="ECO:0007669"/>
    <property type="project" value="InterPro"/>
</dbReference>
<dbReference type="Proteomes" id="UP000030748">
    <property type="component" value="Unassembled WGS sequence"/>
</dbReference>
<sequence>ENSFDKYYSPLWGSNHLSVDPQGNEVQLLMDTSSGAGFRSKLDYGSGLFRIRMKIPEKKTEGIVTCFYLTSAPDNQEPGNHFELDFEFLGTNGTVQTNVYDYDGGHREQSFKLPFDPSQDFHTYGILWNPSQIVFFIDGIPIRVFKNNSAQGVAYPSKAMHIEASIWNADWAGPVDWAQAPFVAHYQDFDFYACPTQNDDVSICGNGHYFWNRRRHLELNDEQKQQMKSYRSAYMTYDYCSSPSTSKQECSLN</sequence>
<dbReference type="GO" id="GO:0010411">
    <property type="term" value="P:xyloglucan metabolic process"/>
    <property type="evidence" value="ECO:0007669"/>
    <property type="project" value="InterPro"/>
</dbReference>
<keyword evidence="6" id="KW-1185">Reference proteome</keyword>
<feature type="domain" description="GH16" evidence="4">
    <location>
        <begin position="1"/>
        <end position="186"/>
    </location>
</feature>
<dbReference type="eggNOG" id="ENOG502SJNA">
    <property type="taxonomic scope" value="Eukaryota"/>
</dbReference>
<dbReference type="PIRSF" id="PIRSF005604">
    <property type="entry name" value="XET"/>
    <property type="match status" value="1"/>
</dbReference>
<dbReference type="PANTHER" id="PTHR31062">
    <property type="entry name" value="XYLOGLUCAN ENDOTRANSGLUCOSYLASE/HYDROLASE PROTEIN 8-RELATED"/>
    <property type="match status" value="1"/>
</dbReference>
<reference evidence="5 6" key="1">
    <citation type="journal article" date="2013" name="Proc. Natl. Acad. Sci. U.S.A.">
        <title>Fine-scale variation in meiotic recombination in Mimulus inferred from population shotgun sequencing.</title>
        <authorList>
            <person name="Hellsten U."/>
            <person name="Wright K.M."/>
            <person name="Jenkins J."/>
            <person name="Shu S."/>
            <person name="Yuan Y."/>
            <person name="Wessler S.R."/>
            <person name="Schmutz J."/>
            <person name="Willis J.H."/>
            <person name="Rokhsar D.S."/>
        </authorList>
    </citation>
    <scope>NUCLEOTIDE SEQUENCE [LARGE SCALE GENOMIC DNA]</scope>
    <source>
        <strain evidence="6">cv. DUN x IM62</strain>
    </source>
</reference>
<evidence type="ECO:0000313" key="5">
    <source>
        <dbReference type="EMBL" id="EYU22053.1"/>
    </source>
</evidence>
<dbReference type="InterPro" id="IPR008264">
    <property type="entry name" value="Beta_glucanase"/>
</dbReference>
<keyword evidence="2" id="KW-0326">Glycosidase</keyword>
<dbReference type="GO" id="GO:0016762">
    <property type="term" value="F:xyloglucan:xyloglucosyl transferase activity"/>
    <property type="evidence" value="ECO:0007669"/>
    <property type="project" value="InterPro"/>
</dbReference>
<dbReference type="InterPro" id="IPR000757">
    <property type="entry name" value="Beta-glucanase-like"/>
</dbReference>
<protein>
    <recommendedName>
        <fullName evidence="4">GH16 domain-containing protein</fullName>
    </recommendedName>
</protein>
<dbReference type="InterPro" id="IPR016455">
    <property type="entry name" value="XTH"/>
</dbReference>
<feature type="active site" description="Proton donor" evidence="3">
    <location>
        <position position="87"/>
    </location>
</feature>
<dbReference type="SUPFAM" id="SSF49899">
    <property type="entry name" value="Concanavalin A-like lectins/glucanases"/>
    <property type="match status" value="1"/>
</dbReference>
<dbReference type="InterPro" id="IPR044791">
    <property type="entry name" value="Beta-glucanase/XTH"/>
</dbReference>
<name>A0A022Q4B8_ERYGU</name>
<evidence type="ECO:0000256" key="1">
    <source>
        <dbReference type="ARBA" id="ARBA00022801"/>
    </source>
</evidence>
<dbReference type="PRINTS" id="PR00737">
    <property type="entry name" value="GLHYDRLASE16"/>
</dbReference>
<feature type="active site" description="Nucleophile" evidence="3">
    <location>
        <position position="83"/>
    </location>
</feature>
<dbReference type="InterPro" id="IPR013320">
    <property type="entry name" value="ConA-like_dom_sf"/>
</dbReference>
<gene>
    <name evidence="5" type="ORF">MIMGU_mgv1a020281mg</name>
</gene>
<keyword evidence="1" id="KW-0378">Hydrolase</keyword>
<dbReference type="AlphaFoldDB" id="A0A022Q4B8"/>
<proteinExistence type="predicted"/>